<dbReference type="SUPFAM" id="SSF51695">
    <property type="entry name" value="PLC-like phosphodiesterases"/>
    <property type="match status" value="1"/>
</dbReference>
<dbReference type="PROSITE" id="PS51704">
    <property type="entry name" value="GP_PDE"/>
    <property type="match status" value="1"/>
</dbReference>
<dbReference type="PANTHER" id="PTHR46320">
    <property type="entry name" value="GLYCEROPHOSPHODIESTER PHOSPHODIESTERASE 1"/>
    <property type="match status" value="1"/>
</dbReference>
<reference evidence="2 3" key="1">
    <citation type="submission" date="2011-07" db="EMBL/GenBank/DDBJ databases">
        <title>The complete genome of chromosome of Emticicia oligotrophica DSM 17448.</title>
        <authorList>
            <consortium name="US DOE Joint Genome Institute (JGI-PGF)"/>
            <person name="Lucas S."/>
            <person name="Han J."/>
            <person name="Lapidus A."/>
            <person name="Bruce D."/>
            <person name="Goodwin L."/>
            <person name="Pitluck S."/>
            <person name="Peters L."/>
            <person name="Kyrpides N."/>
            <person name="Mavromatis K."/>
            <person name="Ivanova N."/>
            <person name="Ovchinnikova G."/>
            <person name="Teshima H."/>
            <person name="Detter J.C."/>
            <person name="Tapia R."/>
            <person name="Han C."/>
            <person name="Land M."/>
            <person name="Hauser L."/>
            <person name="Markowitz V."/>
            <person name="Cheng J.-F."/>
            <person name="Hugenholtz P."/>
            <person name="Woyke T."/>
            <person name="Wu D."/>
            <person name="Tindall B."/>
            <person name="Pomrenke H."/>
            <person name="Brambilla E."/>
            <person name="Klenk H.-P."/>
            <person name="Eisen J.A."/>
        </authorList>
    </citation>
    <scope>NUCLEOTIDE SEQUENCE [LARGE SCALE GENOMIC DNA]</scope>
    <source>
        <strain evidence="2 3">DSM 17448</strain>
    </source>
</reference>
<dbReference type="Proteomes" id="UP000002875">
    <property type="component" value="Chromosome"/>
</dbReference>
<dbReference type="EMBL" id="CP002961">
    <property type="protein sequence ID" value="AFK02118.1"/>
    <property type="molecule type" value="Genomic_DNA"/>
</dbReference>
<name>A0ABM5MYE4_EMTOG</name>
<dbReference type="InterPro" id="IPR030395">
    <property type="entry name" value="GP_PDE_dom"/>
</dbReference>
<proteinExistence type="predicted"/>
<feature type="domain" description="GP-PDE" evidence="1">
    <location>
        <begin position="22"/>
        <end position="250"/>
    </location>
</feature>
<dbReference type="Gene3D" id="3.20.20.190">
    <property type="entry name" value="Phosphatidylinositol (PI) phosphodiesterase"/>
    <property type="match status" value="1"/>
</dbReference>
<organism evidence="2 3">
    <name type="scientific">Emticicia oligotrophica (strain DSM 17448 / CIP 109782 / MTCC 6937 / GPTSA100-15)</name>
    <dbReference type="NCBI Taxonomy" id="929562"/>
    <lineage>
        <taxon>Bacteria</taxon>
        <taxon>Pseudomonadati</taxon>
        <taxon>Bacteroidota</taxon>
        <taxon>Cytophagia</taxon>
        <taxon>Cytophagales</taxon>
        <taxon>Leadbetterellaceae</taxon>
        <taxon>Emticicia</taxon>
    </lineage>
</organism>
<accession>A0ABM5MYE4</accession>
<dbReference type="InterPro" id="IPR017946">
    <property type="entry name" value="PLC-like_Pdiesterase_TIM-brl"/>
</dbReference>
<evidence type="ECO:0000313" key="3">
    <source>
        <dbReference type="Proteomes" id="UP000002875"/>
    </source>
</evidence>
<sequence length="257" mass="28847">MVLPSVLWAQSKVIFPKTKHNFIVIAHRGFHIDAPENTIEALKKAIELGVDYVEVDVRSTLEGVPVVMHDANLERTTDGTGKVSTISTVDFQNLKIKDTAINPPTFSSFLMEASGKINLYLDIKDASPEKIISMLDKYQMRERVIIYCSASQVIEWKKLAPSIPVMTSPFPNLKSPTDFESFLLSFPASALDGNIRTYKPDVLNKLTEINVPVWLDVLGKDDNEQGWKMAIDLNINALQTDNPKALIDYLTKNNLRK</sequence>
<gene>
    <name evidence="2" type="ordered locus">Emtol_0967</name>
</gene>
<protein>
    <submittedName>
        <fullName evidence="2">Glycerophosphoryl diester phosphodiesterase</fullName>
    </submittedName>
</protein>
<dbReference type="PROSITE" id="PS50007">
    <property type="entry name" value="PIPLC_X_DOMAIN"/>
    <property type="match status" value="1"/>
</dbReference>
<dbReference type="Pfam" id="PF03009">
    <property type="entry name" value="GDPD"/>
    <property type="match status" value="1"/>
</dbReference>
<keyword evidence="3" id="KW-1185">Reference proteome</keyword>
<dbReference type="CDD" id="cd08566">
    <property type="entry name" value="GDPD_AtGDE_like"/>
    <property type="match status" value="1"/>
</dbReference>
<evidence type="ECO:0000313" key="2">
    <source>
        <dbReference type="EMBL" id="AFK02118.1"/>
    </source>
</evidence>
<evidence type="ECO:0000259" key="1">
    <source>
        <dbReference type="PROSITE" id="PS51704"/>
    </source>
</evidence>
<dbReference type="PANTHER" id="PTHR46320:SF1">
    <property type="entry name" value="GLYCEROPHOSPHODIESTER PHOSPHODIESTERASE 1"/>
    <property type="match status" value="1"/>
</dbReference>